<reference evidence="1 2" key="1">
    <citation type="submission" date="2021-01" db="EMBL/GenBank/DDBJ databases">
        <title>Roseomonas sp. nov, a bacterium isolated from an oil production mixture in Yumen Oilfield.</title>
        <authorList>
            <person name="Wu D."/>
        </authorList>
    </citation>
    <scope>NUCLEOTIDE SEQUENCE [LARGE SCALE GENOMIC DNA]</scope>
    <source>
        <strain evidence="1 2">ROY-5-3</strain>
    </source>
</reference>
<dbReference type="Proteomes" id="UP000689967">
    <property type="component" value="Unassembled WGS sequence"/>
</dbReference>
<sequence length="346" mass="38837">MRRMLRWLLLPWHAAALLTASKDYRGNPLIGSVALNRRGLHVARARLAERMTQWRRRRLAPRIAPAERAQFEDQGFVQRGDVLPPAQFTALLAELRGLKVPMREMREGDAITRRVIVTPELLAGLPALRALLESPAWRDTLRYVAGSAAEPLIYVQTILSHAAPAAEADPQTALHMDTFHPNMKAWFYLQDVAAEVGPLAYVPGSHRLTPRRLAWERARSVIAAKGRVGGAFRVTEAELPRLRLPPPRRLAVPANTLVVADVRGFHARSRTEQASMRVEIYAISRPNPYLPLLRGPADWWPALARRRARLHLLLHDALARLSLARPVWHEARPGSPFDPPEGKATP</sequence>
<dbReference type="RefSeq" id="WP_216872755.1">
    <property type="nucleotide sequence ID" value="NZ_JAERQM010000001.1"/>
</dbReference>
<evidence type="ECO:0000313" key="2">
    <source>
        <dbReference type="Proteomes" id="UP000689967"/>
    </source>
</evidence>
<name>A0ABS6H188_9PROT</name>
<dbReference type="EMBL" id="JAERQM010000001">
    <property type="protein sequence ID" value="MBU8542422.1"/>
    <property type="molecule type" value="Genomic_DNA"/>
</dbReference>
<evidence type="ECO:0000313" key="1">
    <source>
        <dbReference type="EMBL" id="MBU8542422.1"/>
    </source>
</evidence>
<dbReference type="InterPro" id="IPR008775">
    <property type="entry name" value="Phytyl_CoA_dOase-like"/>
</dbReference>
<keyword evidence="1" id="KW-0223">Dioxygenase</keyword>
<accession>A0ABS6H188</accession>
<comment type="caution">
    <text evidence="1">The sequence shown here is derived from an EMBL/GenBank/DDBJ whole genome shotgun (WGS) entry which is preliminary data.</text>
</comment>
<organism evidence="1 2">
    <name type="scientific">Falsiroseomonas oleicola</name>
    <dbReference type="NCBI Taxonomy" id="2801474"/>
    <lineage>
        <taxon>Bacteria</taxon>
        <taxon>Pseudomonadati</taxon>
        <taxon>Pseudomonadota</taxon>
        <taxon>Alphaproteobacteria</taxon>
        <taxon>Acetobacterales</taxon>
        <taxon>Roseomonadaceae</taxon>
        <taxon>Falsiroseomonas</taxon>
    </lineage>
</organism>
<proteinExistence type="predicted"/>
<dbReference type="GO" id="GO:0051213">
    <property type="term" value="F:dioxygenase activity"/>
    <property type="evidence" value="ECO:0007669"/>
    <property type="project" value="UniProtKB-KW"/>
</dbReference>
<keyword evidence="2" id="KW-1185">Reference proteome</keyword>
<gene>
    <name evidence="1" type="ORF">JJQ90_01815</name>
</gene>
<keyword evidence="1" id="KW-0560">Oxidoreductase</keyword>
<protein>
    <submittedName>
        <fullName evidence="1">Phytanoyl-CoA dioxygenase family protein</fullName>
    </submittedName>
</protein>
<dbReference type="Pfam" id="PF05721">
    <property type="entry name" value="PhyH"/>
    <property type="match status" value="1"/>
</dbReference>